<evidence type="ECO:0000313" key="4">
    <source>
        <dbReference type="Proteomes" id="UP000192418"/>
    </source>
</evidence>
<evidence type="ECO:0000259" key="2">
    <source>
        <dbReference type="SMART" id="SM00834"/>
    </source>
</evidence>
<dbReference type="OrthoDB" id="9813321at2"/>
<dbReference type="RefSeq" id="WP_084066881.1">
    <property type="nucleotide sequence ID" value="NZ_FWXY01000002.1"/>
</dbReference>
<dbReference type="PANTHER" id="PTHR34404:SF2">
    <property type="entry name" value="CONSERVED SERINE RICH PROTEIN"/>
    <property type="match status" value="1"/>
</dbReference>
<dbReference type="STRING" id="1121400.SAMN02746065_102219"/>
<dbReference type="NCBIfam" id="TIGR02605">
    <property type="entry name" value="CxxC_CxxC_SSSS"/>
    <property type="match status" value="1"/>
</dbReference>
<dbReference type="Pfam" id="PF09723">
    <property type="entry name" value="Zn_ribbon_8"/>
    <property type="match status" value="1"/>
</dbReference>
<evidence type="ECO:0000313" key="3">
    <source>
        <dbReference type="EMBL" id="SMC46500.1"/>
    </source>
</evidence>
<proteinExistence type="predicted"/>
<dbReference type="EMBL" id="FWXY01000002">
    <property type="protein sequence ID" value="SMC46500.1"/>
    <property type="molecule type" value="Genomic_DNA"/>
</dbReference>
<evidence type="ECO:0000256" key="1">
    <source>
        <dbReference type="SAM" id="MobiDB-lite"/>
    </source>
</evidence>
<feature type="compositionally biased region" description="Low complexity" evidence="1">
    <location>
        <begin position="61"/>
        <end position="71"/>
    </location>
</feature>
<name>A0A1W1ZDI2_9BACT</name>
<protein>
    <submittedName>
        <fullName evidence="3">Putative regulatory protein, FmdB family</fullName>
    </submittedName>
</protein>
<accession>A0A1W1ZDI2</accession>
<reference evidence="3 4" key="1">
    <citation type="submission" date="2017-04" db="EMBL/GenBank/DDBJ databases">
        <authorList>
            <person name="Afonso C.L."/>
            <person name="Miller P.J."/>
            <person name="Scott M.A."/>
            <person name="Spackman E."/>
            <person name="Goraichik I."/>
            <person name="Dimitrov K.M."/>
            <person name="Suarez D.L."/>
            <person name="Swayne D.E."/>
        </authorList>
    </citation>
    <scope>NUCLEOTIDE SEQUENCE [LARGE SCALE GENOMIC DNA]</scope>
    <source>
        <strain evidence="3 4">DSM 3385</strain>
    </source>
</reference>
<feature type="domain" description="Putative regulatory protein FmdB zinc ribbon" evidence="2">
    <location>
        <begin position="1"/>
        <end position="41"/>
    </location>
</feature>
<dbReference type="AlphaFoldDB" id="A0A1W1ZDI2"/>
<dbReference type="InterPro" id="IPR013429">
    <property type="entry name" value="Regulatory_FmdB_Zinc_ribbon"/>
</dbReference>
<keyword evidence="4" id="KW-1185">Reference proteome</keyword>
<organism evidence="3 4">
    <name type="scientific">Desulfocicer vacuolatum DSM 3385</name>
    <dbReference type="NCBI Taxonomy" id="1121400"/>
    <lineage>
        <taxon>Bacteria</taxon>
        <taxon>Pseudomonadati</taxon>
        <taxon>Thermodesulfobacteriota</taxon>
        <taxon>Desulfobacteria</taxon>
        <taxon>Desulfobacterales</taxon>
        <taxon>Desulfobacteraceae</taxon>
        <taxon>Desulfocicer</taxon>
    </lineage>
</organism>
<gene>
    <name evidence="3" type="ORF">SAMN02746065_102219</name>
</gene>
<dbReference type="SMART" id="SM00834">
    <property type="entry name" value="CxxC_CXXC_SSSS"/>
    <property type="match status" value="1"/>
</dbReference>
<feature type="region of interest" description="Disordered" evidence="1">
    <location>
        <begin position="61"/>
        <end position="99"/>
    </location>
</feature>
<dbReference type="Proteomes" id="UP000192418">
    <property type="component" value="Unassembled WGS sequence"/>
</dbReference>
<sequence length="99" mass="10376">MPIYEYECSECGQIEEAFQKMSDPPLSKCKHCQGSLHKILSRSSFHLKGSGWYVTDYGGSTSKADAASAGKSSKKESATSCAGKPAKTDCAGAGTGTSK</sequence>
<dbReference type="PANTHER" id="PTHR34404">
    <property type="entry name" value="REGULATORY PROTEIN, FMDB FAMILY"/>
    <property type="match status" value="1"/>
</dbReference>